<protein>
    <submittedName>
        <fullName evidence="2">Uncharacterized protein</fullName>
    </submittedName>
</protein>
<name>D8PT62_SCHCM</name>
<evidence type="ECO:0000313" key="2">
    <source>
        <dbReference type="EMBL" id="EFJ00457.1"/>
    </source>
</evidence>
<feature type="non-terminal residue" evidence="2">
    <location>
        <position position="654"/>
    </location>
</feature>
<sequence length="654" mass="74204">MPSSQRPLRTLDDIIQEISLLGKANKGEPTEIKSNAEKQRRQRALIAALETLLAHHRPFAACDQGPPRRHRYDEPFDPNTAPMVAARNAIRQYSWLRIRLNSLEHRAPSAVWTLLQAYEPVALDWVHLLHPRHKLVRRDEDNTVSLRLVEETLMLLDCLLLPSSKRPTALRDFALTTNLIPYTVDIWANLFRYVKDPPEKTVFRAAVVLQMAMTAVWDAAHRVPPVVAEALVQSLRGHPRPLWHTLTAYWQQLTSEECADINEWLISLAIGLILDVPEVRPMTCPREVIRYAVKALDSYHTRKSWGAVTKVANLIYLLVSEPRDHRALEWAIRDDLFLAIRRLADDSVALLQTGVNEALAGLAERLYQGFNFWRVARAFHDKYSDYTLLNDSHALLKDIFIAYRERRQAMLDSERQWKEVKRHCSYGKCPLKSTSHESPPQLFTSAIGALTRYRDFHYIINICLFYAAVHRDAIFDEVHRIDPNREHHIDILVDLKAPEVRHRIELGSPLGEDTPHTKTGPHDKDVPLDKAAPAEKAVHHVKRCGIIEARWVDGHEFVRRTLGTAINLNVWEDHYTISTNNSSPSLSSDSPSSLSHDCPSRSSDASSSQSNDSTPLPPGYTYSTMPLIPEPGAANIALAPLNLTAIQVGRVAQD</sequence>
<proteinExistence type="predicted"/>
<feature type="compositionally biased region" description="Low complexity" evidence="1">
    <location>
        <begin position="582"/>
        <end position="613"/>
    </location>
</feature>
<dbReference type="EMBL" id="GL377303">
    <property type="protein sequence ID" value="EFJ00457.1"/>
    <property type="molecule type" value="Genomic_DNA"/>
</dbReference>
<evidence type="ECO:0000256" key="1">
    <source>
        <dbReference type="SAM" id="MobiDB-lite"/>
    </source>
</evidence>
<dbReference type="InParanoid" id="D8PT62"/>
<feature type="compositionally biased region" description="Basic and acidic residues" evidence="1">
    <location>
        <begin position="513"/>
        <end position="528"/>
    </location>
</feature>
<dbReference type="AlphaFoldDB" id="D8PT62"/>
<organism evidence="3">
    <name type="scientific">Schizophyllum commune (strain H4-8 / FGSC 9210)</name>
    <name type="common">Split gill fungus</name>
    <dbReference type="NCBI Taxonomy" id="578458"/>
    <lineage>
        <taxon>Eukaryota</taxon>
        <taxon>Fungi</taxon>
        <taxon>Dikarya</taxon>
        <taxon>Basidiomycota</taxon>
        <taxon>Agaricomycotina</taxon>
        <taxon>Agaricomycetes</taxon>
        <taxon>Agaricomycetidae</taxon>
        <taxon>Agaricales</taxon>
        <taxon>Schizophyllaceae</taxon>
        <taxon>Schizophyllum</taxon>
    </lineage>
</organism>
<feature type="region of interest" description="Disordered" evidence="1">
    <location>
        <begin position="506"/>
        <end position="528"/>
    </location>
</feature>
<accession>D8PT62</accession>
<reference evidence="2 3" key="1">
    <citation type="journal article" date="2010" name="Nat. Biotechnol.">
        <title>Genome sequence of the model mushroom Schizophyllum commune.</title>
        <authorList>
            <person name="Ohm R.A."/>
            <person name="de Jong J.F."/>
            <person name="Lugones L.G."/>
            <person name="Aerts A."/>
            <person name="Kothe E."/>
            <person name="Stajich J.E."/>
            <person name="de Vries R.P."/>
            <person name="Record E."/>
            <person name="Levasseur A."/>
            <person name="Baker S.E."/>
            <person name="Bartholomew K.A."/>
            <person name="Coutinho P.M."/>
            <person name="Erdmann S."/>
            <person name="Fowler T.J."/>
            <person name="Gathman A.C."/>
            <person name="Lombard V."/>
            <person name="Henrissat B."/>
            <person name="Knabe N."/>
            <person name="Kuees U."/>
            <person name="Lilly W.W."/>
            <person name="Lindquist E."/>
            <person name="Lucas S."/>
            <person name="Magnuson J.K."/>
            <person name="Piumi F."/>
            <person name="Raudaskoski M."/>
            <person name="Salamov A."/>
            <person name="Schmutz J."/>
            <person name="Schwarze F.W.M.R."/>
            <person name="vanKuyk P.A."/>
            <person name="Horton J.S."/>
            <person name="Grigoriev I.V."/>
            <person name="Woesten H.A.B."/>
        </authorList>
    </citation>
    <scope>NUCLEOTIDE SEQUENCE [LARGE SCALE GENOMIC DNA]</scope>
    <source>
        <strain evidence="3">H4-8 / FGSC 9210</strain>
    </source>
</reference>
<dbReference type="VEuPathDB" id="FungiDB:SCHCODRAFT_02560551"/>
<keyword evidence="3" id="KW-1185">Reference proteome</keyword>
<dbReference type="HOGENOM" id="CLU_419295_0_0_1"/>
<gene>
    <name evidence="2" type="ORF">SCHCODRAFT_105980</name>
</gene>
<dbReference type="Proteomes" id="UP000007431">
    <property type="component" value="Unassembled WGS sequence"/>
</dbReference>
<evidence type="ECO:0000313" key="3">
    <source>
        <dbReference type="Proteomes" id="UP000007431"/>
    </source>
</evidence>
<feature type="region of interest" description="Disordered" evidence="1">
    <location>
        <begin position="580"/>
        <end position="625"/>
    </location>
</feature>